<evidence type="ECO:0000313" key="3">
    <source>
        <dbReference type="Proteomes" id="UP000777438"/>
    </source>
</evidence>
<dbReference type="EMBL" id="JAGPYM010000004">
    <property type="protein sequence ID" value="KAH6895445.1"/>
    <property type="molecule type" value="Genomic_DNA"/>
</dbReference>
<evidence type="ECO:0000256" key="1">
    <source>
        <dbReference type="SAM" id="MobiDB-lite"/>
    </source>
</evidence>
<feature type="compositionally biased region" description="Polar residues" evidence="1">
    <location>
        <begin position="196"/>
        <end position="214"/>
    </location>
</feature>
<feature type="compositionally biased region" description="Polar residues" evidence="1">
    <location>
        <begin position="553"/>
        <end position="565"/>
    </location>
</feature>
<feature type="region of interest" description="Disordered" evidence="1">
    <location>
        <begin position="527"/>
        <end position="581"/>
    </location>
</feature>
<comment type="caution">
    <text evidence="2">The sequence shown here is derived from an EMBL/GenBank/DDBJ whole genome shotgun (WGS) entry which is preliminary data.</text>
</comment>
<reference evidence="2 3" key="1">
    <citation type="journal article" date="2021" name="Nat. Commun.">
        <title>Genetic determinants of endophytism in the Arabidopsis root mycobiome.</title>
        <authorList>
            <person name="Mesny F."/>
            <person name="Miyauchi S."/>
            <person name="Thiergart T."/>
            <person name="Pickel B."/>
            <person name="Atanasova L."/>
            <person name="Karlsson M."/>
            <person name="Huettel B."/>
            <person name="Barry K.W."/>
            <person name="Haridas S."/>
            <person name="Chen C."/>
            <person name="Bauer D."/>
            <person name="Andreopoulos W."/>
            <person name="Pangilinan J."/>
            <person name="LaButti K."/>
            <person name="Riley R."/>
            <person name="Lipzen A."/>
            <person name="Clum A."/>
            <person name="Drula E."/>
            <person name="Henrissat B."/>
            <person name="Kohler A."/>
            <person name="Grigoriev I.V."/>
            <person name="Martin F.M."/>
            <person name="Hacquard S."/>
        </authorList>
    </citation>
    <scope>NUCLEOTIDE SEQUENCE [LARGE SCALE GENOMIC DNA]</scope>
    <source>
        <strain evidence="2 3">MPI-CAGE-CH-0241</strain>
    </source>
</reference>
<organism evidence="2 3">
    <name type="scientific">Thelonectria olida</name>
    <dbReference type="NCBI Taxonomy" id="1576542"/>
    <lineage>
        <taxon>Eukaryota</taxon>
        <taxon>Fungi</taxon>
        <taxon>Dikarya</taxon>
        <taxon>Ascomycota</taxon>
        <taxon>Pezizomycotina</taxon>
        <taxon>Sordariomycetes</taxon>
        <taxon>Hypocreomycetidae</taxon>
        <taxon>Hypocreales</taxon>
        <taxon>Nectriaceae</taxon>
        <taxon>Thelonectria</taxon>
    </lineage>
</organism>
<protein>
    <submittedName>
        <fullName evidence="2">Uncharacterized protein</fullName>
    </submittedName>
</protein>
<feature type="compositionally biased region" description="Polar residues" evidence="1">
    <location>
        <begin position="241"/>
        <end position="252"/>
    </location>
</feature>
<name>A0A9P8WFD6_9HYPO</name>
<feature type="compositionally biased region" description="Basic and acidic residues" evidence="1">
    <location>
        <begin position="301"/>
        <end position="312"/>
    </location>
</feature>
<proteinExistence type="predicted"/>
<accession>A0A9P8WFD6</accession>
<feature type="region of interest" description="Disordered" evidence="1">
    <location>
        <begin position="359"/>
        <end position="486"/>
    </location>
</feature>
<gene>
    <name evidence="2" type="ORF">B0T10DRAFT_216488</name>
</gene>
<sequence>MVQQGRVVQGHLAGEKAQGLPESRRLEIQQYERIVKFQEAVLTGNHPTVKLPPHLIASTPSSKHALDAPAKSDPTARKLDNSQSFSANARQPPVALGNGQPVSGKPSATTQFSTGNTEINPILLEKSEGLIRAEINLKRQRLERALREDVEQHRVAAKNVAQGEPPADFDLNNILAKALTLVQASAAPSPAGENVGATNHETSSDSFDDNTFYSSRHDTPESVLISRVRNESEDVRMPDFSDSQQTSSVRNQPPQPTHSGEAVPTPSGQAAGLSSHLDARVISSGSSQNPSIAKSQSGEAGNKEPDRQERTHRTNPAQQPSDPYLDKHPPSPLIQTYGPSYTLQSAQASPLTAARRPVVVIDQGSSSSTGTPQQVAALRTEPAAGTSPESSPQGGKQSEKKKGRRKKRKADRQAPEAEVAYVKPEPQSPSPMNAPSYIRPNKRQRHLQQQANEPSYEDARYEPQASSAAHEIYPPHLPTDDRIPLGYERTGVYPQRAASAAVAGPVYGREYTGERYVSGAPYLVGQPASHHDTHPRSTNSQVIPAEGYPRPSWSYQGSYETPSTSTRREGEAFIAPPRPPPTRIIVDAFGREYIEPPRSSVRHSVAPPTRSDEPEIIYERAAPRAVSRHAGVDSYEQAGAVYRRSSPSYMPRRVVTQPDFVSQDYRDNRLREYPPRPMASASDFVEVMVPQERRRVEGGPREYISRAASVRPAEPLRYEVSRDYGQVQSVRPEAPVRQYATSVHPDGGRESQPYIREYGSRPVETVMRRDYSARPAVERYYEQPVRGEEIAFIERPRGNTQEIVYADDARREVYR</sequence>
<feature type="compositionally biased region" description="Basic and acidic residues" evidence="1">
    <location>
        <begin position="228"/>
        <end position="239"/>
    </location>
</feature>
<keyword evidence="3" id="KW-1185">Reference proteome</keyword>
<feature type="region of interest" description="Disordered" evidence="1">
    <location>
        <begin position="53"/>
        <end position="114"/>
    </location>
</feature>
<dbReference type="Proteomes" id="UP000777438">
    <property type="component" value="Unassembled WGS sequence"/>
</dbReference>
<feature type="compositionally biased region" description="Basic residues" evidence="1">
    <location>
        <begin position="399"/>
        <end position="410"/>
    </location>
</feature>
<feature type="region of interest" description="Disordered" evidence="1">
    <location>
        <begin position="188"/>
        <end position="338"/>
    </location>
</feature>
<evidence type="ECO:0000313" key="2">
    <source>
        <dbReference type="EMBL" id="KAH6895445.1"/>
    </source>
</evidence>
<dbReference type="AlphaFoldDB" id="A0A9P8WFD6"/>
<dbReference type="OrthoDB" id="5333304at2759"/>
<feature type="compositionally biased region" description="Polar residues" evidence="1">
    <location>
        <begin position="283"/>
        <end position="299"/>
    </location>
</feature>